<dbReference type="GO" id="GO:0036261">
    <property type="term" value="P:7-methylguanosine cap hypermethylation"/>
    <property type="evidence" value="ECO:0007669"/>
    <property type="project" value="InterPro"/>
</dbReference>
<accession>X1DCQ1</accession>
<dbReference type="PANTHER" id="PTHR12189">
    <property type="entry name" value="MRNA GUANINE-7- METHYLTRANSFERASE"/>
    <property type="match status" value="1"/>
</dbReference>
<dbReference type="InterPro" id="IPR029063">
    <property type="entry name" value="SAM-dependent_MTases_sf"/>
</dbReference>
<dbReference type="InterPro" id="IPR019012">
    <property type="entry name" value="RNA_cap_Gua-N2-MeTrfase"/>
</dbReference>
<dbReference type="GO" id="GO:0005634">
    <property type="term" value="C:nucleus"/>
    <property type="evidence" value="ECO:0007669"/>
    <property type="project" value="TreeGrafter"/>
</dbReference>
<gene>
    <name evidence="1" type="ORF">S01H4_46831</name>
</gene>
<comment type="caution">
    <text evidence="1">The sequence shown here is derived from an EMBL/GenBank/DDBJ whole genome shotgun (WGS) entry which is preliminary data.</text>
</comment>
<organism evidence="1">
    <name type="scientific">marine sediment metagenome</name>
    <dbReference type="NCBI Taxonomy" id="412755"/>
    <lineage>
        <taxon>unclassified sequences</taxon>
        <taxon>metagenomes</taxon>
        <taxon>ecological metagenomes</taxon>
    </lineage>
</organism>
<protein>
    <submittedName>
        <fullName evidence="1">Uncharacterized protein</fullName>
    </submittedName>
</protein>
<reference evidence="1" key="1">
    <citation type="journal article" date="2014" name="Front. Microbiol.">
        <title>High frequency of phylogenetically diverse reductive dehalogenase-homologous genes in deep subseafloor sedimentary metagenomes.</title>
        <authorList>
            <person name="Kawai M."/>
            <person name="Futagami T."/>
            <person name="Toyoda A."/>
            <person name="Takaki Y."/>
            <person name="Nishi S."/>
            <person name="Hori S."/>
            <person name="Arai W."/>
            <person name="Tsubouchi T."/>
            <person name="Morono Y."/>
            <person name="Uchiyama I."/>
            <person name="Ito T."/>
            <person name="Fujiyama A."/>
            <person name="Inagaki F."/>
            <person name="Takami H."/>
        </authorList>
    </citation>
    <scope>NUCLEOTIDE SEQUENCE</scope>
    <source>
        <strain evidence="1">Expedition CK06-06</strain>
    </source>
</reference>
<dbReference type="GO" id="GO:0004482">
    <property type="term" value="F:mRNA 5'-cap (guanine-N7-)-methyltransferase activity"/>
    <property type="evidence" value="ECO:0007669"/>
    <property type="project" value="InterPro"/>
</dbReference>
<proteinExistence type="predicted"/>
<dbReference type="AlphaFoldDB" id="X1DCQ1"/>
<dbReference type="InterPro" id="IPR039753">
    <property type="entry name" value="RG7MT1"/>
</dbReference>
<evidence type="ECO:0000313" key="1">
    <source>
        <dbReference type="EMBL" id="GAG94211.1"/>
    </source>
</evidence>
<dbReference type="Gene3D" id="3.40.50.150">
    <property type="entry name" value="Vaccinia Virus protein VP39"/>
    <property type="match status" value="1"/>
</dbReference>
<dbReference type="EMBL" id="BART01026216">
    <property type="protein sequence ID" value="GAG94211.1"/>
    <property type="molecule type" value="Genomic_DNA"/>
</dbReference>
<sequence>MDIDSKKPSHEERFHVNVVGLGHVICDLVKTVEGKGHTVVNPNLVELAVCLLSKLDHITVIETFIYKSNENEGQETEGQETEGRNFTLMRKYHNRIKRQLFKTVSGQRYLLDIGSGRGGDVSKWRNFDKIVAVEPNGDHIVELERRLELWGLRDRVEIVQTGGEDTKKITAAVKRFVGQRVHIISMMLSMTFFWKNKKRLQKLVETIDTNLDDHGTILFMVMDGDTVEEVFDPYFLSFKTRKLVFHQTEEDKG</sequence>
<dbReference type="SUPFAM" id="SSF53335">
    <property type="entry name" value="S-adenosyl-L-methionine-dependent methyltransferases"/>
    <property type="match status" value="1"/>
</dbReference>
<name>X1DCQ1_9ZZZZ</name>
<dbReference type="Pfam" id="PF09445">
    <property type="entry name" value="Methyltransf_15"/>
    <property type="match status" value="1"/>
</dbReference>
<dbReference type="PANTHER" id="PTHR12189:SF2">
    <property type="entry name" value="MRNA CAP GUANINE-N7 METHYLTRANSFERASE"/>
    <property type="match status" value="1"/>
</dbReference>
<feature type="non-terminal residue" evidence="1">
    <location>
        <position position="253"/>
    </location>
</feature>